<dbReference type="InterPro" id="IPR041679">
    <property type="entry name" value="DNA2/NAM7-like_C"/>
</dbReference>
<organism evidence="1">
    <name type="scientific">Dendroctonus ponderosae</name>
    <name type="common">Mountain pine beetle</name>
    <dbReference type="NCBI Taxonomy" id="77166"/>
    <lineage>
        <taxon>Eukaryota</taxon>
        <taxon>Metazoa</taxon>
        <taxon>Ecdysozoa</taxon>
        <taxon>Arthropoda</taxon>
        <taxon>Hexapoda</taxon>
        <taxon>Insecta</taxon>
        <taxon>Pterygota</taxon>
        <taxon>Neoptera</taxon>
        <taxon>Endopterygota</taxon>
        <taxon>Coleoptera</taxon>
        <taxon>Polyphaga</taxon>
        <taxon>Cucujiformia</taxon>
        <taxon>Curculionidae</taxon>
        <taxon>Scolytinae</taxon>
        <taxon>Dendroctonus</taxon>
    </lineage>
</organism>
<dbReference type="Pfam" id="PF13087">
    <property type="entry name" value="AAA_12"/>
    <property type="match status" value="1"/>
</dbReference>
<dbReference type="InterPro" id="IPR041677">
    <property type="entry name" value="DNA2/NAM7_AAA_11"/>
</dbReference>
<dbReference type="Gene3D" id="3.40.50.300">
    <property type="entry name" value="P-loop containing nucleotide triphosphate hydrolases"/>
    <property type="match status" value="2"/>
</dbReference>
<name>N6TNU4_DENPD</name>
<proteinExistence type="predicted"/>
<dbReference type="GO" id="GO:0043186">
    <property type="term" value="C:P granule"/>
    <property type="evidence" value="ECO:0007669"/>
    <property type="project" value="TreeGrafter"/>
</dbReference>
<dbReference type="EMBL" id="KB741280">
    <property type="protein sequence ID" value="ENN70915.1"/>
    <property type="molecule type" value="Genomic_DNA"/>
</dbReference>
<dbReference type="PANTHER" id="PTHR10887">
    <property type="entry name" value="DNA2/NAM7 HELICASE FAMILY"/>
    <property type="match status" value="1"/>
</dbReference>
<dbReference type="CDD" id="cd18808">
    <property type="entry name" value="SF1_C_Upf1"/>
    <property type="match status" value="1"/>
</dbReference>
<accession>N6TNU4</accession>
<reference evidence="1" key="1">
    <citation type="journal article" date="2013" name="Genome Biol.">
        <title>Draft genome of the mountain pine beetle, Dendroctonus ponderosae Hopkins, a major forest pest.</title>
        <authorList>
            <person name="Keeling C.I."/>
            <person name="Yuen M.M."/>
            <person name="Liao N.Y."/>
            <person name="Docking T.R."/>
            <person name="Chan S.K."/>
            <person name="Taylor G.A."/>
            <person name="Palmquist D.L."/>
            <person name="Jackman S.D."/>
            <person name="Nguyen A."/>
            <person name="Li M."/>
            <person name="Henderson H."/>
            <person name="Janes J.K."/>
            <person name="Zhao Y."/>
            <person name="Pandoh P."/>
            <person name="Moore R."/>
            <person name="Sperling F.A."/>
            <person name="Huber D.P."/>
            <person name="Birol I."/>
            <person name="Jones S.J."/>
            <person name="Bohlmann J."/>
        </authorList>
    </citation>
    <scope>NUCLEOTIDE SEQUENCE</scope>
</reference>
<sequence length="649" mass="73595">MGLPQGFFTHILLDEAAQAIECETVTPLAIANENTRLVLAGDHMQIGPDIFSPFAKERNLHISLLERLYDHYPKQFSCKILLCENYRAHESIIQFTSESFYDQKLISSSKQPRHFKYFPLSFFTTRGEDVQDKNSTAFYNNSEVYEVVERVGELKRTWPDEWGKYNDQSIGVVTPYADQVFRIRAELRKRRIDNVCVERVLNVQGKQFRAIILSTVRTRKTCTNAASDLMDYGFMSNSKLLNTAITRAQSLVAVVGDPVALCSLGRCSKVWERFIQICNENESLFGITWTQLKLQLDSIELKKIYTLNPLAPEFIPRNYNKDLQFHQPAAEMLPPSSIITHVVPPPGVSPFGLPFAPLLYQAQNRPFIFNPLSAMGPNIVPHSFSQPLRVVNPTAPLVLQPHRPMGNLRPLMSLPKTSVPSGEALPKISTPPVLKPANPVSSNKLIQFMNNVHFPEASVLSDCINLLPQNMSLADMLLQPHSMQERWYNYLKESSGEEAAEKFKYLLHTTNQKGSKIQERLIFDCATPQSCDSPTFNWYDSPTNQLNLNKPVYIQSDHINLNDLQKIEKPVFINKIEDDATSSIVNSMLEVDETDLQRHINEEFANLSLSNCNDERNVCAAFSKDSFIGEFGINGTAGVGVPRFYKYFQ</sequence>
<dbReference type="SUPFAM" id="SSF52540">
    <property type="entry name" value="P-loop containing nucleoside triphosphate hydrolases"/>
    <property type="match status" value="1"/>
</dbReference>
<dbReference type="OrthoDB" id="5988104at2759"/>
<dbReference type="GO" id="GO:0004386">
    <property type="term" value="F:helicase activity"/>
    <property type="evidence" value="ECO:0007669"/>
    <property type="project" value="InterPro"/>
</dbReference>
<protein>
    <submittedName>
        <fullName evidence="1">Uncharacterized protein</fullName>
    </submittedName>
</protein>
<evidence type="ECO:0000313" key="1">
    <source>
        <dbReference type="EMBL" id="ENN70915.1"/>
    </source>
</evidence>
<dbReference type="AlphaFoldDB" id="N6TNU4"/>
<dbReference type="PANTHER" id="PTHR10887:SF365">
    <property type="entry name" value="HELICASE WITH ZINC FINGER DOMAIN-RELATED"/>
    <property type="match status" value="1"/>
</dbReference>
<dbReference type="InterPro" id="IPR027417">
    <property type="entry name" value="P-loop_NTPase"/>
</dbReference>
<dbReference type="InterPro" id="IPR047187">
    <property type="entry name" value="SF1_C_Upf1"/>
</dbReference>
<dbReference type="GO" id="GO:0035194">
    <property type="term" value="P:regulatory ncRNA-mediated post-transcriptional gene silencing"/>
    <property type="evidence" value="ECO:0007669"/>
    <property type="project" value="TreeGrafter"/>
</dbReference>
<dbReference type="InterPro" id="IPR045055">
    <property type="entry name" value="DNA2/NAM7-like"/>
</dbReference>
<gene>
    <name evidence="1" type="ORF">YQE_12318</name>
</gene>
<dbReference type="GO" id="GO:0005829">
    <property type="term" value="C:cytosol"/>
    <property type="evidence" value="ECO:0007669"/>
    <property type="project" value="TreeGrafter"/>
</dbReference>
<dbReference type="FunFam" id="3.40.50.300:FF:000419">
    <property type="entry name" value="Probable helicase with zinc finger domain"/>
    <property type="match status" value="1"/>
</dbReference>
<feature type="non-terminal residue" evidence="1">
    <location>
        <position position="1"/>
    </location>
</feature>
<dbReference type="HOGENOM" id="CLU_422285_0_0_1"/>
<dbReference type="Pfam" id="PF13086">
    <property type="entry name" value="AAA_11"/>
    <property type="match status" value="1"/>
</dbReference>